<dbReference type="SMART" id="SM00267">
    <property type="entry name" value="GGDEF"/>
    <property type="match status" value="1"/>
</dbReference>
<dbReference type="Proteomes" id="UP000321484">
    <property type="component" value="Unassembled WGS sequence"/>
</dbReference>
<evidence type="ECO:0000313" key="6">
    <source>
        <dbReference type="Proteomes" id="UP000321484"/>
    </source>
</evidence>
<dbReference type="InterPro" id="IPR052155">
    <property type="entry name" value="Biofilm_reg_signaling"/>
</dbReference>
<dbReference type="OrthoDB" id="23692at2"/>
<feature type="transmembrane region" description="Helical" evidence="2">
    <location>
        <begin position="136"/>
        <end position="155"/>
    </location>
</feature>
<dbReference type="AlphaFoldDB" id="A0A511YWG1"/>
<feature type="domain" description="GGDEF" evidence="4">
    <location>
        <begin position="343"/>
        <end position="476"/>
    </location>
</feature>
<dbReference type="EMBL" id="BJYK01000001">
    <property type="protein sequence ID" value="GEN79525.1"/>
    <property type="molecule type" value="Genomic_DNA"/>
</dbReference>
<feature type="transmembrane region" description="Helical" evidence="2">
    <location>
        <begin position="162"/>
        <end position="183"/>
    </location>
</feature>
<protein>
    <recommendedName>
        <fullName evidence="7">GGDEF domain-containing protein</fullName>
    </recommendedName>
</protein>
<dbReference type="InterPro" id="IPR013656">
    <property type="entry name" value="PAS_4"/>
</dbReference>
<evidence type="ECO:0000259" key="3">
    <source>
        <dbReference type="PROSITE" id="PS50883"/>
    </source>
</evidence>
<dbReference type="Pfam" id="PF08448">
    <property type="entry name" value="PAS_4"/>
    <property type="match status" value="1"/>
</dbReference>
<dbReference type="SMART" id="SM00052">
    <property type="entry name" value="EAL"/>
    <property type="match status" value="1"/>
</dbReference>
<accession>A0A511YWG1</accession>
<feature type="domain" description="EAL" evidence="3">
    <location>
        <begin position="485"/>
        <end position="740"/>
    </location>
</feature>
<dbReference type="InterPro" id="IPR035919">
    <property type="entry name" value="EAL_sf"/>
</dbReference>
<evidence type="ECO:0000256" key="2">
    <source>
        <dbReference type="SAM" id="Phobius"/>
    </source>
</evidence>
<dbReference type="Pfam" id="PF00990">
    <property type="entry name" value="GGDEF"/>
    <property type="match status" value="1"/>
</dbReference>
<dbReference type="SUPFAM" id="SSF141868">
    <property type="entry name" value="EAL domain-like"/>
    <property type="match status" value="1"/>
</dbReference>
<dbReference type="RefSeq" id="WP_052113725.1">
    <property type="nucleotide sequence ID" value="NZ_BJYK01000001.1"/>
</dbReference>
<dbReference type="InterPro" id="IPR000160">
    <property type="entry name" value="GGDEF_dom"/>
</dbReference>
<dbReference type="NCBIfam" id="TIGR00254">
    <property type="entry name" value="GGDEF"/>
    <property type="match status" value="1"/>
</dbReference>
<dbReference type="SUPFAM" id="SSF55073">
    <property type="entry name" value="Nucleotide cyclase"/>
    <property type="match status" value="1"/>
</dbReference>
<feature type="region of interest" description="Disordered" evidence="1">
    <location>
        <begin position="1"/>
        <end position="27"/>
    </location>
</feature>
<keyword evidence="6" id="KW-1185">Reference proteome</keyword>
<reference evidence="5 6" key="1">
    <citation type="submission" date="2019-07" db="EMBL/GenBank/DDBJ databases">
        <title>Whole genome shotgun sequence of Actinotalea fermentans NBRC 105374.</title>
        <authorList>
            <person name="Hosoyama A."/>
            <person name="Uohara A."/>
            <person name="Ohji S."/>
            <person name="Ichikawa N."/>
        </authorList>
    </citation>
    <scope>NUCLEOTIDE SEQUENCE [LARGE SCALE GENOMIC DNA]</scope>
    <source>
        <strain evidence="5 6">NBRC 105374</strain>
    </source>
</reference>
<dbReference type="InterPro" id="IPR001633">
    <property type="entry name" value="EAL_dom"/>
</dbReference>
<evidence type="ECO:0000313" key="5">
    <source>
        <dbReference type="EMBL" id="GEN79525.1"/>
    </source>
</evidence>
<sequence>MSTRGVDGSAVGNGDARRVTTPRVVTPRPDVAPPRLRMLEPVACLALAGHGVAVQMVATQRAMPPMVVAVTLLALLGVAGVLGWRSPTAATVRLGAVLVLAFWLMAGGTEGGGYVLLWHFVVAAVYPLVLPPRLSPWVWVVVPAAYLALVPFGAADGPLPVAVLRAVALAVIAAFASTAAHAFRSVVWDRDSALATLHTFVEATPVGLGYWDLALRARWVNGALAELSGRPSEEHTGRSVAQDSGLPGALAVNLHRTAVSGREVRDVELVRDGRVWTSSYFPVRDGRTLLGVGSVVIDVTDQREAQRALAHSATHDALTGLPNRTLFGDRLGVALAQAERTGALVAVVFCDLDRFKVVNDSLGHAAGDVMLQVAAERLARVVRMGDTVARLGGDEFALMCTDVADADEARAVADRVCAVMREPIAVGERLITSTLSVGVAVCAPGERDVAGLLRDADVAMYQAKDAGRDQVAVFDAGLRQTAGERLELHTDLRAAVDRGGISVVYQPVLRLNAHADGDEVVGLEALARWHRPGFGDVPPTAFIPTAEDLGLIHQLGEQVLRTALRELAGWRRTTGRPLVAAVNMSALQLADARFVDMVARVLAEVGLPPSALELEITESVLMLDVDQSLRRLAELRGLGVSIAVDDFGTGYSSLAYLRDLPVDVLKIDRSFTAQLPGDRAMIGFIVELARAIGATTVVEGVETVEQLDLVRGIGCDQAQGFHLSRPLAAQDVAPYLERRVGAATPRPRTVG</sequence>
<dbReference type="CDD" id="cd01948">
    <property type="entry name" value="EAL"/>
    <property type="match status" value="1"/>
</dbReference>
<dbReference type="CDD" id="cd01949">
    <property type="entry name" value="GGDEF"/>
    <property type="match status" value="1"/>
</dbReference>
<dbReference type="PANTHER" id="PTHR44757">
    <property type="entry name" value="DIGUANYLATE CYCLASE DGCP"/>
    <property type="match status" value="1"/>
</dbReference>
<name>A0A511YWG1_9CELL</name>
<dbReference type="InterPro" id="IPR043128">
    <property type="entry name" value="Rev_trsase/Diguanyl_cyclase"/>
</dbReference>
<keyword evidence="2" id="KW-0812">Transmembrane</keyword>
<feature type="transmembrane region" description="Helical" evidence="2">
    <location>
        <begin position="65"/>
        <end position="84"/>
    </location>
</feature>
<dbReference type="PROSITE" id="PS50883">
    <property type="entry name" value="EAL"/>
    <property type="match status" value="1"/>
</dbReference>
<dbReference type="InterPro" id="IPR029787">
    <property type="entry name" value="Nucleotide_cyclase"/>
</dbReference>
<evidence type="ECO:0000259" key="4">
    <source>
        <dbReference type="PROSITE" id="PS50887"/>
    </source>
</evidence>
<gene>
    <name evidence="5" type="ORF">AFE02nite_12590</name>
</gene>
<keyword evidence="2" id="KW-1133">Transmembrane helix</keyword>
<proteinExistence type="predicted"/>
<organism evidence="5 6">
    <name type="scientific">Actinotalea fermentans</name>
    <dbReference type="NCBI Taxonomy" id="43671"/>
    <lineage>
        <taxon>Bacteria</taxon>
        <taxon>Bacillati</taxon>
        <taxon>Actinomycetota</taxon>
        <taxon>Actinomycetes</taxon>
        <taxon>Micrococcales</taxon>
        <taxon>Cellulomonadaceae</taxon>
        <taxon>Actinotalea</taxon>
    </lineage>
</organism>
<dbReference type="PANTHER" id="PTHR44757:SF2">
    <property type="entry name" value="BIOFILM ARCHITECTURE MAINTENANCE PROTEIN MBAA"/>
    <property type="match status" value="1"/>
</dbReference>
<dbReference type="PROSITE" id="PS50887">
    <property type="entry name" value="GGDEF"/>
    <property type="match status" value="1"/>
</dbReference>
<evidence type="ECO:0000256" key="1">
    <source>
        <dbReference type="SAM" id="MobiDB-lite"/>
    </source>
</evidence>
<dbReference type="FunFam" id="3.30.70.270:FF:000001">
    <property type="entry name" value="Diguanylate cyclase domain protein"/>
    <property type="match status" value="1"/>
</dbReference>
<evidence type="ECO:0008006" key="7">
    <source>
        <dbReference type="Google" id="ProtNLM"/>
    </source>
</evidence>
<dbReference type="SUPFAM" id="SSF55785">
    <property type="entry name" value="PYP-like sensor domain (PAS domain)"/>
    <property type="match status" value="1"/>
</dbReference>
<dbReference type="Pfam" id="PF00563">
    <property type="entry name" value="EAL"/>
    <property type="match status" value="1"/>
</dbReference>
<dbReference type="Gene3D" id="3.30.70.270">
    <property type="match status" value="1"/>
</dbReference>
<keyword evidence="2" id="KW-0472">Membrane</keyword>
<dbReference type="Gene3D" id="3.30.450.20">
    <property type="entry name" value="PAS domain"/>
    <property type="match status" value="1"/>
</dbReference>
<dbReference type="InterPro" id="IPR035965">
    <property type="entry name" value="PAS-like_dom_sf"/>
</dbReference>
<comment type="caution">
    <text evidence="5">The sequence shown here is derived from an EMBL/GenBank/DDBJ whole genome shotgun (WGS) entry which is preliminary data.</text>
</comment>
<dbReference type="Gene3D" id="3.20.20.450">
    <property type="entry name" value="EAL domain"/>
    <property type="match status" value="1"/>
</dbReference>